<keyword evidence="2" id="KW-1185">Reference proteome</keyword>
<dbReference type="Proteomes" id="UP000254925">
    <property type="component" value="Unassembled WGS sequence"/>
</dbReference>
<dbReference type="AlphaFoldDB" id="A0A370HRZ1"/>
<accession>A0A370HRZ1</accession>
<dbReference type="EMBL" id="QQBB01000002">
    <property type="protein sequence ID" value="RDI60701.1"/>
    <property type="molecule type" value="Genomic_DNA"/>
</dbReference>
<gene>
    <name evidence="1" type="ORF">DES45_10288</name>
</gene>
<sequence>MIIVTVMKAIRDIYLETIELRRELAKRYPRVLMD</sequence>
<comment type="caution">
    <text evidence="1">The sequence shown here is derived from an EMBL/GenBank/DDBJ whole genome shotgun (WGS) entry which is preliminary data.</text>
</comment>
<reference evidence="1 2" key="1">
    <citation type="submission" date="2018-07" db="EMBL/GenBank/DDBJ databases">
        <title>Genomic Encyclopedia of Type Strains, Phase IV (KMG-IV): sequencing the most valuable type-strain genomes for metagenomic binning, comparative biology and taxonomic classification.</title>
        <authorList>
            <person name="Goeker M."/>
        </authorList>
    </citation>
    <scope>NUCLEOTIDE SEQUENCE [LARGE SCALE GENOMIC DNA]</scope>
    <source>
        <strain evidence="1 2">DSM 14364</strain>
    </source>
</reference>
<evidence type="ECO:0000313" key="2">
    <source>
        <dbReference type="Proteomes" id="UP000254925"/>
    </source>
</evidence>
<organism evidence="1 2">
    <name type="scientific">Microvirga subterranea</name>
    <dbReference type="NCBI Taxonomy" id="186651"/>
    <lineage>
        <taxon>Bacteria</taxon>
        <taxon>Pseudomonadati</taxon>
        <taxon>Pseudomonadota</taxon>
        <taxon>Alphaproteobacteria</taxon>
        <taxon>Hyphomicrobiales</taxon>
        <taxon>Methylobacteriaceae</taxon>
        <taxon>Microvirga</taxon>
    </lineage>
</organism>
<proteinExistence type="predicted"/>
<protein>
    <submittedName>
        <fullName evidence="1">Uncharacterized protein</fullName>
    </submittedName>
</protein>
<evidence type="ECO:0000313" key="1">
    <source>
        <dbReference type="EMBL" id="RDI60701.1"/>
    </source>
</evidence>
<name>A0A370HRZ1_9HYPH</name>